<dbReference type="InterPro" id="IPR011032">
    <property type="entry name" value="GroES-like_sf"/>
</dbReference>
<dbReference type="GO" id="GO:0051903">
    <property type="term" value="F:S-(hydroxymethyl)glutathione dehydrogenase [NAD(P)+] activity"/>
    <property type="evidence" value="ECO:0007669"/>
    <property type="project" value="TreeGrafter"/>
</dbReference>
<dbReference type="GO" id="GO:0046294">
    <property type="term" value="P:formaldehyde catabolic process"/>
    <property type="evidence" value="ECO:0007669"/>
    <property type="project" value="TreeGrafter"/>
</dbReference>
<organism evidence="6">
    <name type="scientific">Prunus dulcis</name>
    <name type="common">Almond</name>
    <name type="synonym">Amygdalus dulcis</name>
    <dbReference type="NCBI Taxonomy" id="3755"/>
    <lineage>
        <taxon>Eukaryota</taxon>
        <taxon>Viridiplantae</taxon>
        <taxon>Streptophyta</taxon>
        <taxon>Embryophyta</taxon>
        <taxon>Tracheophyta</taxon>
        <taxon>Spermatophyta</taxon>
        <taxon>Magnoliopsida</taxon>
        <taxon>eudicotyledons</taxon>
        <taxon>Gunneridae</taxon>
        <taxon>Pentapetalae</taxon>
        <taxon>rosids</taxon>
        <taxon>fabids</taxon>
        <taxon>Rosales</taxon>
        <taxon>Rosaceae</taxon>
        <taxon>Amygdaloideae</taxon>
        <taxon>Amygdaleae</taxon>
        <taxon>Prunus</taxon>
    </lineage>
</organism>
<dbReference type="Gene3D" id="3.90.180.10">
    <property type="entry name" value="Medium-chain alcohol dehydrogenases, catalytic domain"/>
    <property type="match status" value="1"/>
</dbReference>
<dbReference type="FunFam" id="3.40.50.720:FF:000003">
    <property type="entry name" value="S-(hydroxymethyl)glutathione dehydrogenase"/>
    <property type="match status" value="1"/>
</dbReference>
<reference evidence="6" key="1">
    <citation type="journal article" date="2019" name="Science">
        <title>Mutation of a bHLH transcription factor allowed almond domestication.</title>
        <authorList>
            <person name="Sanchez-Perez R."/>
            <person name="Pavan S."/>
            <person name="Mazzeo R."/>
            <person name="Moldovan C."/>
            <person name="Aiese Cigliano R."/>
            <person name="Del Cueto J."/>
            <person name="Ricciardi F."/>
            <person name="Lotti C."/>
            <person name="Ricciardi L."/>
            <person name="Dicenta F."/>
            <person name="Lopez-Marques R.L."/>
            <person name="Lindberg Moller B."/>
        </authorList>
    </citation>
    <scope>NUCLEOTIDE SEQUENCE</scope>
</reference>
<dbReference type="GO" id="GO:0005829">
    <property type="term" value="C:cytosol"/>
    <property type="evidence" value="ECO:0007669"/>
    <property type="project" value="TreeGrafter"/>
</dbReference>
<dbReference type="InterPro" id="IPR013149">
    <property type="entry name" value="ADH-like_C"/>
</dbReference>
<dbReference type="InterPro" id="IPR036291">
    <property type="entry name" value="NAD(P)-bd_dom_sf"/>
</dbReference>
<dbReference type="SUPFAM" id="SSF50129">
    <property type="entry name" value="GroES-like"/>
    <property type="match status" value="1"/>
</dbReference>
<gene>
    <name evidence="6" type="ORF">Prudu_007931</name>
</gene>
<dbReference type="AlphaFoldDB" id="A0A4Y1R311"/>
<evidence type="ECO:0000256" key="1">
    <source>
        <dbReference type="ARBA" id="ARBA00001947"/>
    </source>
</evidence>
<comment type="subunit">
    <text evidence="2">Homodimer.</text>
</comment>
<sequence>IEKINVRDTEQLQLTLTAVVCWGIGEAGKVEEIQVEPPKASEVRVKMLNASLCHTDILISKGHPICGRDHRGEGGDIKEGDMSARNARIVCRERQTCASNILYRSPVSCRTALQECLPRDRSCTMYFLAQHGQEYMVVNVNYLVKLPPTMITSGSFPLPHASFLSCGFSTGFGAPWKEAKLEKGSTVAVIGLGAVGLGAVEGARVQGAARIIGIDKNDGKREKGKAFGMTDFINPDHHHHHHKSVSQSFECTGFAPLTMKPLRPQN</sequence>
<dbReference type="Gene3D" id="3.40.50.720">
    <property type="entry name" value="NAD(P)-binding Rossmann-like Domain"/>
    <property type="match status" value="1"/>
</dbReference>
<dbReference type="SUPFAM" id="SSF51735">
    <property type="entry name" value="NAD(P)-binding Rossmann-fold domains"/>
    <property type="match status" value="1"/>
</dbReference>
<accession>A0A4Y1R311</accession>
<dbReference type="Pfam" id="PF00107">
    <property type="entry name" value="ADH_zinc_N"/>
    <property type="match status" value="1"/>
</dbReference>
<keyword evidence="4" id="KW-0862">Zinc</keyword>
<feature type="domain" description="Alcohol dehydrogenase-like C-terminal" evidence="5">
    <location>
        <begin position="194"/>
        <end position="253"/>
    </location>
</feature>
<proteinExistence type="predicted"/>
<evidence type="ECO:0000313" key="6">
    <source>
        <dbReference type="EMBL" id="BBG98511.1"/>
    </source>
</evidence>
<dbReference type="GO" id="GO:0008270">
    <property type="term" value="F:zinc ion binding"/>
    <property type="evidence" value="ECO:0007669"/>
    <property type="project" value="TreeGrafter"/>
</dbReference>
<evidence type="ECO:0000259" key="5">
    <source>
        <dbReference type="Pfam" id="PF00107"/>
    </source>
</evidence>
<dbReference type="PANTHER" id="PTHR43880:SF38">
    <property type="entry name" value="ALCOHOL DEHYDROGENASE-RELATED"/>
    <property type="match status" value="1"/>
</dbReference>
<evidence type="ECO:0000256" key="4">
    <source>
        <dbReference type="ARBA" id="ARBA00022833"/>
    </source>
</evidence>
<comment type="cofactor">
    <cofactor evidence="1">
        <name>Zn(2+)</name>
        <dbReference type="ChEBI" id="CHEBI:29105"/>
    </cofactor>
</comment>
<name>A0A4Y1R311_PRUDU</name>
<protein>
    <submittedName>
        <fullName evidence="6">GroES-like zinc-binding dehydrogenase family protein</fullName>
    </submittedName>
</protein>
<dbReference type="EMBL" id="AP019298">
    <property type="protein sequence ID" value="BBG98511.1"/>
    <property type="molecule type" value="Genomic_DNA"/>
</dbReference>
<evidence type="ECO:0000256" key="3">
    <source>
        <dbReference type="ARBA" id="ARBA00022723"/>
    </source>
</evidence>
<feature type="non-terminal residue" evidence="6">
    <location>
        <position position="266"/>
    </location>
</feature>
<evidence type="ECO:0000256" key="2">
    <source>
        <dbReference type="ARBA" id="ARBA00011738"/>
    </source>
</evidence>
<feature type="non-terminal residue" evidence="6">
    <location>
        <position position="1"/>
    </location>
</feature>
<dbReference type="PANTHER" id="PTHR43880">
    <property type="entry name" value="ALCOHOL DEHYDROGENASE"/>
    <property type="match status" value="1"/>
</dbReference>
<keyword evidence="3" id="KW-0479">Metal-binding</keyword>